<dbReference type="EMBL" id="CP013278">
    <property type="protein sequence ID" value="AND28529.1"/>
    <property type="molecule type" value="Genomic_DNA"/>
</dbReference>
<accession>A0A160LJY8</accession>
<dbReference type="RefSeq" id="WP_000607069.1">
    <property type="nucleotide sequence ID" value="NZ_CP013278.1"/>
</dbReference>
<dbReference type="PATRIC" id="fig|1430.6.peg.2110"/>
<gene>
    <name evidence="1" type="ORF">ATN07_32905</name>
</gene>
<protein>
    <submittedName>
        <fullName evidence="1">Uncharacterized protein</fullName>
    </submittedName>
</protein>
<geneLocation type="plasmid" evidence="1">
    <name>pAM65-52-3-235K</name>
</geneLocation>
<sequence>MINHLEAGYYRDTLRYYSYVKTQTHINKFVEYPRDIVEPTYISLGEQMSFCNYIPEVLEGLTSSTCLDYPNEDFGRCIGNIQSNVQDHCPIEVAGIFHFGLLLDHLHLFTEAEETELKARIDDMFHNLGDVCMSFKEFYETYFASQFFGGYSARYTQFEKYMEYTYIIWCDFEFHTTEEFGPRFMGAYSKFAEEYYEFYKELVDEIQRRKQVDAC</sequence>
<organism evidence="1">
    <name type="scientific">Bacillus thuringiensis subsp. israelensis</name>
    <dbReference type="NCBI Taxonomy" id="1430"/>
    <lineage>
        <taxon>Bacteria</taxon>
        <taxon>Bacillati</taxon>
        <taxon>Bacillota</taxon>
        <taxon>Bacilli</taxon>
        <taxon>Bacillales</taxon>
        <taxon>Bacillaceae</taxon>
        <taxon>Bacillus</taxon>
        <taxon>Bacillus cereus group</taxon>
    </lineage>
</organism>
<keyword evidence="1" id="KW-0614">Plasmid</keyword>
<proteinExistence type="predicted"/>
<dbReference type="AlphaFoldDB" id="A0A160LJY8"/>
<evidence type="ECO:0000313" key="1">
    <source>
        <dbReference type="EMBL" id="AND28529.1"/>
    </source>
</evidence>
<name>A0A160LJY8_BACTI</name>
<reference evidence="1" key="1">
    <citation type="journal article" date="2017" name="Res. Microbiol.">
        <title>Comparative genomics of extrachromosomal elements in Bacillus thuringiensis subsp. israelensis.</title>
        <authorList>
            <person name="Bolotin A."/>
            <person name="Gillis A."/>
            <person name="Sanchis V."/>
            <person name="Nielsen-LeRoux C."/>
            <person name="Mahillon J."/>
            <person name="Lereclus D."/>
            <person name="Sorokin A."/>
        </authorList>
    </citation>
    <scope>NUCLEOTIDE SEQUENCE</scope>
    <source>
        <strain evidence="1">AM65-52</strain>
        <plasmid evidence="1">pAM65-52-3-235K</plasmid>
    </source>
</reference>